<dbReference type="PROSITE" id="PS50943">
    <property type="entry name" value="HTH_CROC1"/>
    <property type="match status" value="1"/>
</dbReference>
<protein>
    <submittedName>
        <fullName evidence="2">XRE family transcriptional regulator</fullName>
    </submittedName>
</protein>
<accession>A0A3T0N1I0</accession>
<feature type="domain" description="HTH cro/C1-type" evidence="1">
    <location>
        <begin position="34"/>
        <end position="76"/>
    </location>
</feature>
<evidence type="ECO:0000313" key="3">
    <source>
        <dbReference type="Proteomes" id="UP000283063"/>
    </source>
</evidence>
<dbReference type="GO" id="GO:0003677">
    <property type="term" value="F:DNA binding"/>
    <property type="evidence" value="ECO:0007669"/>
    <property type="project" value="InterPro"/>
</dbReference>
<keyword evidence="3" id="KW-1185">Reference proteome</keyword>
<dbReference type="CDD" id="cd00093">
    <property type="entry name" value="HTH_XRE"/>
    <property type="match status" value="1"/>
</dbReference>
<dbReference type="Gene3D" id="1.10.260.40">
    <property type="entry name" value="lambda repressor-like DNA-binding domains"/>
    <property type="match status" value="1"/>
</dbReference>
<organism evidence="2 3">
    <name type="scientific">Parasedimentitalea marina</name>
    <dbReference type="NCBI Taxonomy" id="2483033"/>
    <lineage>
        <taxon>Bacteria</taxon>
        <taxon>Pseudomonadati</taxon>
        <taxon>Pseudomonadota</taxon>
        <taxon>Alphaproteobacteria</taxon>
        <taxon>Rhodobacterales</taxon>
        <taxon>Paracoccaceae</taxon>
        <taxon>Parasedimentitalea</taxon>
    </lineage>
</organism>
<name>A0A3T0N1I0_9RHOB</name>
<dbReference type="AlphaFoldDB" id="A0A3T0N1I0"/>
<gene>
    <name evidence="2" type="ORF">EBB79_08090</name>
</gene>
<sequence>MQNPEPNPPERSPQDLRNQLSANLLKLTDGMVVSQICKKANISRNQFNRYLTGESFPRPDVLDRICSFFGVDANILLRPLGDAPETPERIALRHAIRAGRFDCADDLPLAVMTVRSFYKTYEARCILAQCAGVVSPCDFQMLAEEAGFSDLQPEPIAILSYPSETPKPEQIH</sequence>
<dbReference type="InterPro" id="IPR001387">
    <property type="entry name" value="Cro/C1-type_HTH"/>
</dbReference>
<proteinExistence type="predicted"/>
<dbReference type="InterPro" id="IPR010982">
    <property type="entry name" value="Lambda_DNA-bd_dom_sf"/>
</dbReference>
<dbReference type="Pfam" id="PF13560">
    <property type="entry name" value="HTH_31"/>
    <property type="match status" value="1"/>
</dbReference>
<dbReference type="Proteomes" id="UP000283063">
    <property type="component" value="Chromosome"/>
</dbReference>
<dbReference type="RefSeq" id="WP_127748417.1">
    <property type="nucleotide sequence ID" value="NZ_CP033219.1"/>
</dbReference>
<dbReference type="KEGG" id="sedi:EBB79_08090"/>
<dbReference type="SUPFAM" id="SSF47413">
    <property type="entry name" value="lambda repressor-like DNA-binding domains"/>
    <property type="match status" value="1"/>
</dbReference>
<evidence type="ECO:0000259" key="1">
    <source>
        <dbReference type="PROSITE" id="PS50943"/>
    </source>
</evidence>
<dbReference type="EMBL" id="CP033219">
    <property type="protein sequence ID" value="AZV77857.1"/>
    <property type="molecule type" value="Genomic_DNA"/>
</dbReference>
<evidence type="ECO:0000313" key="2">
    <source>
        <dbReference type="EMBL" id="AZV77857.1"/>
    </source>
</evidence>
<dbReference type="OrthoDB" id="8902678at2"/>
<reference evidence="2 3" key="1">
    <citation type="submission" date="2018-10" db="EMBL/GenBank/DDBJ databases">
        <title>Parasedimentitalea marina sp. nov., a psychrophilic bacterium isolated from deep seawater of the New Britain Trench.</title>
        <authorList>
            <person name="Cao J."/>
        </authorList>
    </citation>
    <scope>NUCLEOTIDE SEQUENCE [LARGE SCALE GENOMIC DNA]</scope>
    <source>
        <strain evidence="2 3">W43</strain>
    </source>
</reference>